<keyword evidence="4 8" id="KW-0812">Transmembrane</keyword>
<reference evidence="9" key="2">
    <citation type="submission" date="2023-12" db="EMBL/GenBank/DDBJ databases">
        <authorList>
            <person name="Sun Q."/>
            <person name="Inoue M."/>
        </authorList>
    </citation>
    <scope>NUCLEOTIDE SEQUENCE</scope>
    <source>
        <strain evidence="9">JCM 17590</strain>
    </source>
</reference>
<evidence type="ECO:0000256" key="7">
    <source>
        <dbReference type="SAM" id="MobiDB-lite"/>
    </source>
</evidence>
<evidence type="ECO:0000256" key="8">
    <source>
        <dbReference type="SAM" id="Phobius"/>
    </source>
</evidence>
<evidence type="ECO:0000256" key="3">
    <source>
        <dbReference type="ARBA" id="ARBA00022475"/>
    </source>
</evidence>
<keyword evidence="6 8" id="KW-0472">Membrane</keyword>
<evidence type="ECO:0000313" key="9">
    <source>
        <dbReference type="EMBL" id="GAA4161966.1"/>
    </source>
</evidence>
<accession>A0ABP7ZKU3</accession>
<evidence type="ECO:0000256" key="6">
    <source>
        <dbReference type="ARBA" id="ARBA00023136"/>
    </source>
</evidence>
<gene>
    <name evidence="9" type="ORF">GCM10022286_20360</name>
</gene>
<evidence type="ECO:0000256" key="1">
    <source>
        <dbReference type="ARBA" id="ARBA00004236"/>
    </source>
</evidence>
<proteinExistence type="inferred from homology"/>
<dbReference type="Gene3D" id="2.60.40.2880">
    <property type="entry name" value="MmpS1-5, C-terminal soluble domain"/>
    <property type="match status" value="1"/>
</dbReference>
<reference evidence="9" key="1">
    <citation type="journal article" date="2014" name="Int. J. Syst. Evol. Microbiol.">
        <title>Complete genome of a new Firmicutes species belonging to the dominant human colonic microbiota ('Ruminococcus bicirculans') reveals two chromosomes and a selective capacity to utilize plant glucans.</title>
        <authorList>
            <consortium name="NISC Comparative Sequencing Program"/>
            <person name="Wegmann U."/>
            <person name="Louis P."/>
            <person name="Goesmann A."/>
            <person name="Henrissat B."/>
            <person name="Duncan S.H."/>
            <person name="Flint H.J."/>
        </authorList>
    </citation>
    <scope>NUCLEOTIDE SEQUENCE</scope>
    <source>
        <strain evidence="9">JCM 17590</strain>
    </source>
</reference>
<feature type="compositionally biased region" description="Low complexity" evidence="7">
    <location>
        <begin position="123"/>
        <end position="134"/>
    </location>
</feature>
<evidence type="ECO:0000256" key="5">
    <source>
        <dbReference type="ARBA" id="ARBA00022989"/>
    </source>
</evidence>
<sequence>MTDYPPPQGGSNPPVPPERPEPPTPPVPPEPPVPPAPPGFDVPPPPPPPAPQPGYVPPRPVQGPQGQPSFVPPAPPAPPESPQGDNPWVQQPNPYGAQNPYAPQDPYGSQPGTPGNPYGGQPGQPAAPYGQQNPYAPPQNPYAPQGPYGQRPPGPSRGLAITALILGLLALVTAWIPFWSYVAVLIGVAAVVLGIIGMRRKQGGMALTGVITGGLGAIFAIIMSIVWTALFVFAANHPDFGDSDSDSSDLGGSAESSSHTVELQVTGTVTAADIDYAAGGSDDEADAAAVPWSKTVSVTASDFTIYNLDAMSTDVDDPGSLTCTIKIDGKVVKTETAEGPDAFVDCVYSPAADD</sequence>
<dbReference type="EMBL" id="BAABBV010000001">
    <property type="protein sequence ID" value="GAA4161966.1"/>
    <property type="molecule type" value="Genomic_DNA"/>
</dbReference>
<organism evidence="9 10">
    <name type="scientific">Gryllotalpicola daejeonensis</name>
    <dbReference type="NCBI Taxonomy" id="993087"/>
    <lineage>
        <taxon>Bacteria</taxon>
        <taxon>Bacillati</taxon>
        <taxon>Actinomycetota</taxon>
        <taxon>Actinomycetes</taxon>
        <taxon>Micrococcales</taxon>
        <taxon>Microbacteriaceae</taxon>
        <taxon>Gryllotalpicola</taxon>
    </lineage>
</organism>
<dbReference type="RefSeq" id="WP_344791667.1">
    <property type="nucleotide sequence ID" value="NZ_BAABBV010000001.1"/>
</dbReference>
<dbReference type="Pfam" id="PF05423">
    <property type="entry name" value="Mycobact_memb"/>
    <property type="match status" value="1"/>
</dbReference>
<feature type="compositionally biased region" description="Pro residues" evidence="7">
    <location>
        <begin position="1"/>
        <end position="61"/>
    </location>
</feature>
<dbReference type="InterPro" id="IPR038468">
    <property type="entry name" value="MmpS_C"/>
</dbReference>
<comment type="caution">
    <text evidence="9">The sequence shown here is derived from an EMBL/GenBank/DDBJ whole genome shotgun (WGS) entry which is preliminary data.</text>
</comment>
<dbReference type="InterPro" id="IPR008693">
    <property type="entry name" value="MmpS"/>
</dbReference>
<evidence type="ECO:0000313" key="10">
    <source>
        <dbReference type="Proteomes" id="UP001415169"/>
    </source>
</evidence>
<dbReference type="Proteomes" id="UP001415169">
    <property type="component" value="Unassembled WGS sequence"/>
</dbReference>
<evidence type="ECO:0000256" key="2">
    <source>
        <dbReference type="ARBA" id="ARBA00007531"/>
    </source>
</evidence>
<keyword evidence="10" id="KW-1185">Reference proteome</keyword>
<keyword evidence="3" id="KW-1003">Cell membrane</keyword>
<feature type="transmembrane region" description="Helical" evidence="8">
    <location>
        <begin position="182"/>
        <end position="198"/>
    </location>
</feature>
<evidence type="ECO:0008006" key="11">
    <source>
        <dbReference type="Google" id="ProtNLM"/>
    </source>
</evidence>
<comment type="similarity">
    <text evidence="2">Belongs to the MmpS family.</text>
</comment>
<name>A0ABP7ZKU3_9MICO</name>
<keyword evidence="5 8" id="KW-1133">Transmembrane helix</keyword>
<protein>
    <recommendedName>
        <fullName evidence="11">DUF4190 domain-containing protein</fullName>
    </recommendedName>
</protein>
<feature type="compositionally biased region" description="Pro residues" evidence="7">
    <location>
        <begin position="70"/>
        <end position="81"/>
    </location>
</feature>
<comment type="subcellular location">
    <subcellularLocation>
        <location evidence="1">Cell membrane</location>
    </subcellularLocation>
</comment>
<evidence type="ECO:0000256" key="4">
    <source>
        <dbReference type="ARBA" id="ARBA00022692"/>
    </source>
</evidence>
<feature type="region of interest" description="Disordered" evidence="7">
    <location>
        <begin position="1"/>
        <end position="154"/>
    </location>
</feature>
<feature type="transmembrane region" description="Helical" evidence="8">
    <location>
        <begin position="210"/>
        <end position="235"/>
    </location>
</feature>